<evidence type="ECO:0000256" key="1">
    <source>
        <dbReference type="SAM" id="MobiDB-lite"/>
    </source>
</evidence>
<dbReference type="Proteomes" id="UP001596414">
    <property type="component" value="Unassembled WGS sequence"/>
</dbReference>
<organism evidence="3 4">
    <name type="scientific">Halovenus rubra</name>
    <dbReference type="NCBI Taxonomy" id="869890"/>
    <lineage>
        <taxon>Archaea</taxon>
        <taxon>Methanobacteriati</taxon>
        <taxon>Methanobacteriota</taxon>
        <taxon>Stenosarchaea group</taxon>
        <taxon>Halobacteria</taxon>
        <taxon>Halobacteriales</taxon>
        <taxon>Haloarculaceae</taxon>
        <taxon>Halovenus</taxon>
    </lineage>
</organism>
<protein>
    <submittedName>
        <fullName evidence="3">ABC transporter permease</fullName>
    </submittedName>
</protein>
<dbReference type="InterPro" id="IPR051784">
    <property type="entry name" value="Nod_factor_ABC_transporter"/>
</dbReference>
<feature type="transmembrane region" description="Helical" evidence="2">
    <location>
        <begin position="245"/>
        <end position="263"/>
    </location>
</feature>
<keyword evidence="2" id="KW-0812">Transmembrane</keyword>
<feature type="transmembrane region" description="Helical" evidence="2">
    <location>
        <begin position="44"/>
        <end position="66"/>
    </location>
</feature>
<sequence>MATTERSTQGANTADSEPGADRSPSRLALVSVVLRKKLIIMVRYPLNTATQFLTLSILFAIIFFGGQAVAGPTITDSLAGIIVGMFIWTLAVTAFSSLAWSVTREAQWGTLERLFMSPNGFGLVMVTKMAVNILLSFFWGFVLLAVMMALSGKWLTLDPLTVLPLGLLTLASVSGIGFLFAGLALLYKRIEKVFQLLQYAFIALIAAPAGTYPALKLLPLSHGSHLLQRAMEDGVRLWEFAPSELGLLVLTSTVYLFAGYYCLHRAQRRARRKGLMSQY</sequence>
<gene>
    <name evidence="3" type="ORF">ACFQJ7_06165</name>
</gene>
<evidence type="ECO:0000313" key="4">
    <source>
        <dbReference type="Proteomes" id="UP001596414"/>
    </source>
</evidence>
<comment type="caution">
    <text evidence="3">The sequence shown here is derived from an EMBL/GenBank/DDBJ whole genome shotgun (WGS) entry which is preliminary data.</text>
</comment>
<feature type="transmembrane region" description="Helical" evidence="2">
    <location>
        <begin position="162"/>
        <end position="187"/>
    </location>
</feature>
<reference evidence="3 4" key="1">
    <citation type="journal article" date="2014" name="Int. J. Syst. Evol. Microbiol.">
        <title>Complete genome sequence of Corynebacterium casei LMG S-19264T (=DSM 44701T), isolated from a smear-ripened cheese.</title>
        <authorList>
            <consortium name="US DOE Joint Genome Institute (JGI-PGF)"/>
            <person name="Walter F."/>
            <person name="Albersmeier A."/>
            <person name="Kalinowski J."/>
            <person name="Ruckert C."/>
        </authorList>
    </citation>
    <scope>NUCLEOTIDE SEQUENCE [LARGE SCALE GENOMIC DNA]</scope>
    <source>
        <strain evidence="3 4">CGMCC 4.7215</strain>
    </source>
</reference>
<evidence type="ECO:0000256" key="2">
    <source>
        <dbReference type="SAM" id="Phobius"/>
    </source>
</evidence>
<keyword evidence="2" id="KW-0472">Membrane</keyword>
<dbReference type="PANTHER" id="PTHR43229:SF2">
    <property type="entry name" value="NODULATION PROTEIN J"/>
    <property type="match status" value="1"/>
</dbReference>
<dbReference type="RefSeq" id="WP_267636996.1">
    <property type="nucleotide sequence ID" value="NZ_JAODIY010000008.1"/>
</dbReference>
<dbReference type="AlphaFoldDB" id="A0ABD5X2Z9"/>
<accession>A0ABD5X2Z9</accession>
<feature type="transmembrane region" description="Helical" evidence="2">
    <location>
        <begin position="78"/>
        <end position="100"/>
    </location>
</feature>
<keyword evidence="2" id="KW-1133">Transmembrane helix</keyword>
<feature type="region of interest" description="Disordered" evidence="1">
    <location>
        <begin position="1"/>
        <end position="22"/>
    </location>
</feature>
<proteinExistence type="predicted"/>
<feature type="transmembrane region" description="Helical" evidence="2">
    <location>
        <begin position="196"/>
        <end position="215"/>
    </location>
</feature>
<feature type="transmembrane region" description="Helical" evidence="2">
    <location>
        <begin position="121"/>
        <end position="150"/>
    </location>
</feature>
<feature type="compositionally biased region" description="Polar residues" evidence="1">
    <location>
        <begin position="1"/>
        <end position="15"/>
    </location>
</feature>
<dbReference type="EMBL" id="JBHSZQ010000008">
    <property type="protein sequence ID" value="MFC7125621.1"/>
    <property type="molecule type" value="Genomic_DNA"/>
</dbReference>
<evidence type="ECO:0000313" key="3">
    <source>
        <dbReference type="EMBL" id="MFC7125621.1"/>
    </source>
</evidence>
<dbReference type="PANTHER" id="PTHR43229">
    <property type="entry name" value="NODULATION PROTEIN J"/>
    <property type="match status" value="1"/>
</dbReference>
<name>A0ABD5X2Z9_9EURY</name>